<dbReference type="Pfam" id="PF05219">
    <property type="entry name" value="DREV"/>
    <property type="match status" value="1"/>
</dbReference>
<evidence type="ECO:0008006" key="4">
    <source>
        <dbReference type="Google" id="ProtNLM"/>
    </source>
</evidence>
<sequence length="284" mass="29220">MPAAPAVPAAAPRGVAGQPAREGAGQRPCVTCACCGARLRASELPYACEVAALPEALAAAWHDVAGRRLLGGRRPGGLLLDVGAGCGEVTSQFLPLFDDALATEVSLPALWCLRARGLPALRAAAGLAPPAFDAAAAAAGVALGPGGSVDCALLLNVLDRCDAPLALLRETLPGGILPRPRPRISARCAAGCSLGRRLPPLVLPYRPFVDRGARGRGRPSERLPLPPGASWEASVVLLWRRVLQPAGLELEALARAPYLSQGDALSPAYALDDAIFVLRRGRGG</sequence>
<feature type="compositionally biased region" description="Low complexity" evidence="1">
    <location>
        <begin position="1"/>
        <end position="21"/>
    </location>
</feature>
<dbReference type="SUPFAM" id="SSF53335">
    <property type="entry name" value="S-adenosyl-L-methionine-dependent methyltransferases"/>
    <property type="match status" value="1"/>
</dbReference>
<name>A0ABN9W4J7_9DINO</name>
<dbReference type="PANTHER" id="PTHR12890:SF0">
    <property type="entry name" value="PROTEIN-L-HISTIDINE N-PROS-METHYLTRANSFERASE"/>
    <property type="match status" value="1"/>
</dbReference>
<gene>
    <name evidence="2" type="ORF">PCOR1329_LOCUS62890</name>
</gene>
<comment type="caution">
    <text evidence="2">The sequence shown here is derived from an EMBL/GenBank/DDBJ whole genome shotgun (WGS) entry which is preliminary data.</text>
</comment>
<accession>A0ABN9W4J7</accession>
<keyword evidence="3" id="KW-1185">Reference proteome</keyword>
<proteinExistence type="predicted"/>
<feature type="region of interest" description="Disordered" evidence="1">
    <location>
        <begin position="1"/>
        <end position="27"/>
    </location>
</feature>
<evidence type="ECO:0000313" key="3">
    <source>
        <dbReference type="Proteomes" id="UP001189429"/>
    </source>
</evidence>
<dbReference type="InterPro" id="IPR007884">
    <property type="entry name" value="METL9"/>
</dbReference>
<reference evidence="2" key="1">
    <citation type="submission" date="2023-10" db="EMBL/GenBank/DDBJ databases">
        <authorList>
            <person name="Chen Y."/>
            <person name="Shah S."/>
            <person name="Dougan E. K."/>
            <person name="Thang M."/>
            <person name="Chan C."/>
        </authorList>
    </citation>
    <scope>NUCLEOTIDE SEQUENCE [LARGE SCALE GENOMIC DNA]</scope>
</reference>
<evidence type="ECO:0000256" key="1">
    <source>
        <dbReference type="SAM" id="MobiDB-lite"/>
    </source>
</evidence>
<protein>
    <recommendedName>
        <fullName evidence="4">Methyltransferase type 11 domain-containing protein</fullName>
    </recommendedName>
</protein>
<evidence type="ECO:0000313" key="2">
    <source>
        <dbReference type="EMBL" id="CAK0879465.1"/>
    </source>
</evidence>
<dbReference type="Gene3D" id="3.40.50.150">
    <property type="entry name" value="Vaccinia Virus protein VP39"/>
    <property type="match status" value="1"/>
</dbReference>
<organism evidence="2 3">
    <name type="scientific">Prorocentrum cordatum</name>
    <dbReference type="NCBI Taxonomy" id="2364126"/>
    <lineage>
        <taxon>Eukaryota</taxon>
        <taxon>Sar</taxon>
        <taxon>Alveolata</taxon>
        <taxon>Dinophyceae</taxon>
        <taxon>Prorocentrales</taxon>
        <taxon>Prorocentraceae</taxon>
        <taxon>Prorocentrum</taxon>
    </lineage>
</organism>
<dbReference type="PANTHER" id="PTHR12890">
    <property type="entry name" value="DREV PROTEIN"/>
    <property type="match status" value="1"/>
</dbReference>
<dbReference type="EMBL" id="CAUYUJ010017960">
    <property type="protein sequence ID" value="CAK0879465.1"/>
    <property type="molecule type" value="Genomic_DNA"/>
</dbReference>
<dbReference type="Proteomes" id="UP001189429">
    <property type="component" value="Unassembled WGS sequence"/>
</dbReference>
<dbReference type="InterPro" id="IPR029063">
    <property type="entry name" value="SAM-dependent_MTases_sf"/>
</dbReference>